<evidence type="ECO:0000313" key="3">
    <source>
        <dbReference type="Proteomes" id="UP000008021"/>
    </source>
</evidence>
<name>A0A0E0C7U6_9ORYZ</name>
<proteinExistence type="predicted"/>
<organism evidence="2">
    <name type="scientific">Oryza meridionalis</name>
    <dbReference type="NCBI Taxonomy" id="40149"/>
    <lineage>
        <taxon>Eukaryota</taxon>
        <taxon>Viridiplantae</taxon>
        <taxon>Streptophyta</taxon>
        <taxon>Embryophyta</taxon>
        <taxon>Tracheophyta</taxon>
        <taxon>Spermatophyta</taxon>
        <taxon>Magnoliopsida</taxon>
        <taxon>Liliopsida</taxon>
        <taxon>Poales</taxon>
        <taxon>Poaceae</taxon>
        <taxon>BOP clade</taxon>
        <taxon>Oryzoideae</taxon>
        <taxon>Oryzeae</taxon>
        <taxon>Oryzinae</taxon>
        <taxon>Oryza</taxon>
    </lineage>
</organism>
<keyword evidence="3" id="KW-1185">Reference proteome</keyword>
<evidence type="ECO:0000256" key="1">
    <source>
        <dbReference type="SAM" id="MobiDB-lite"/>
    </source>
</evidence>
<feature type="region of interest" description="Disordered" evidence="1">
    <location>
        <begin position="67"/>
        <end position="117"/>
    </location>
</feature>
<accession>A0A0E0C7U6</accession>
<dbReference type="HOGENOM" id="CLU_2088651_0_0_1"/>
<protein>
    <submittedName>
        <fullName evidence="2">Uncharacterized protein</fullName>
    </submittedName>
</protein>
<feature type="region of interest" description="Disordered" evidence="1">
    <location>
        <begin position="1"/>
        <end position="39"/>
    </location>
</feature>
<reference evidence="2" key="2">
    <citation type="submission" date="2018-05" db="EMBL/GenBank/DDBJ databases">
        <title>OmerRS3 (Oryza meridionalis Reference Sequence Version 3).</title>
        <authorList>
            <person name="Zhang J."/>
            <person name="Kudrna D."/>
            <person name="Lee S."/>
            <person name="Talag J."/>
            <person name="Welchert J."/>
            <person name="Wing R.A."/>
        </authorList>
    </citation>
    <scope>NUCLEOTIDE SEQUENCE [LARGE SCALE GENOMIC DNA]</scope>
    <source>
        <strain evidence="2">cv. OR44</strain>
    </source>
</reference>
<sequence length="117" mass="12225">MAAAAAFPRDEERGGTAMAASPSRVGKPTGEGDREERGGVAMYMNGSVYDMWGQKEWGFSVSWSEQTWPARGGARRARGDGATSGRGGGDVSGSQPQEEGTRDSGPSIGRGVRGSER</sequence>
<dbReference type="AlphaFoldDB" id="A0A0E0C7U6"/>
<evidence type="ECO:0000313" key="2">
    <source>
        <dbReference type="EnsemblPlants" id="OMERI01G28290.1"/>
    </source>
</evidence>
<feature type="compositionally biased region" description="Gly residues" evidence="1">
    <location>
        <begin position="82"/>
        <end position="91"/>
    </location>
</feature>
<reference evidence="2" key="1">
    <citation type="submission" date="2015-04" db="UniProtKB">
        <authorList>
            <consortium name="EnsemblPlants"/>
        </authorList>
    </citation>
    <scope>IDENTIFICATION</scope>
</reference>
<dbReference type="EnsemblPlants" id="OMERI01G28290.1">
    <property type="protein sequence ID" value="OMERI01G28290.1"/>
    <property type="gene ID" value="OMERI01G28290"/>
</dbReference>
<dbReference type="Gramene" id="OMERI01G28290.1">
    <property type="protein sequence ID" value="OMERI01G28290.1"/>
    <property type="gene ID" value="OMERI01G28290"/>
</dbReference>
<dbReference type="Proteomes" id="UP000008021">
    <property type="component" value="Chromosome 1"/>
</dbReference>